<proteinExistence type="predicted"/>
<organism evidence="1 2">
    <name type="scientific">Rhizobium phage RHph_N38</name>
    <dbReference type="NCBI Taxonomy" id="2509750"/>
    <lineage>
        <taxon>Viruses</taxon>
        <taxon>Duplodnaviria</taxon>
        <taxon>Heunggongvirae</taxon>
        <taxon>Uroviricota</taxon>
        <taxon>Caudoviricetes</taxon>
        <taxon>Schitoviridae</taxon>
        <taxon>Demetervirinae</taxon>
        <taxon>Cyamitesvirus</taxon>
        <taxon>Cyamitesvirus N38</taxon>
    </lineage>
</organism>
<evidence type="ECO:0000313" key="1">
    <source>
        <dbReference type="EMBL" id="QIG70495.1"/>
    </source>
</evidence>
<gene>
    <name evidence="1" type="ORF">EVB89_032</name>
</gene>
<keyword evidence="2" id="KW-1185">Reference proteome</keyword>
<reference evidence="1" key="1">
    <citation type="submission" date="2020-01" db="EMBL/GenBank/DDBJ databases">
        <title>Patterns of diversity and host range of bacteriophage communities associated with bean-nodulatin bacteria.</title>
        <authorList>
            <person name="Vann Cauwenberghe J."/>
            <person name="Santamaria R.I."/>
            <person name="Bustos P."/>
            <person name="Juarez S."/>
            <person name="Gonzalez V."/>
        </authorList>
    </citation>
    <scope>NUCLEOTIDE SEQUENCE</scope>
</reference>
<dbReference type="Proteomes" id="UP000617684">
    <property type="component" value="Segment"/>
</dbReference>
<dbReference type="EMBL" id="MN988517">
    <property type="protein sequence ID" value="QIG70495.1"/>
    <property type="molecule type" value="Genomic_DNA"/>
</dbReference>
<protein>
    <submittedName>
        <fullName evidence="1">Uncharacterized protein</fullName>
    </submittedName>
</protein>
<accession>A0A7S5R9H8</accession>
<evidence type="ECO:0000313" key="2">
    <source>
        <dbReference type="Proteomes" id="UP000617684"/>
    </source>
</evidence>
<sequence length="56" mass="6396">MTVAELIEELKKFPQDAKVLMYGGDEFYHVATRVELMDECCDVEEEGVKGPFVDLK</sequence>
<name>A0A7S5R9H8_9CAUD</name>